<evidence type="ECO:0000313" key="15">
    <source>
        <dbReference type="Proteomes" id="UP000051378"/>
    </source>
</evidence>
<evidence type="ECO:0000256" key="1">
    <source>
        <dbReference type="ARBA" id="ARBA00001946"/>
    </source>
</evidence>
<evidence type="ECO:0000256" key="9">
    <source>
        <dbReference type="ARBA" id="ARBA00049563"/>
    </source>
</evidence>
<sequence length="307" mass="35632">MKKILIVAGPTAVGKTAFGIELAQKFNGEIISGDSMQVYREVSIATAKPSLQEQKQATHHLINTQSIYDEFSVKEFVEKADQKISEITSRGKLPIIVGGTGFYLNTLIHDFKLGAEKDENYFNIEENYQNMLEEKGEVYLWQLLSEKDKAAAEKIPKENHRRVIRALTVIKVTGQLFSKQQESLSVKYDALLLGLNTDREVLYQRINQRVDYMMTEGLLDEAKLIYQNQNRIYQAKQAIGYKEFFAYFDNNVTYEKAIEQLKQSSRRYAKRQLTYFRNKLPMHWIDPVTKDSQYNSILKDISNWLKK</sequence>
<keyword evidence="5 10" id="KW-0819">tRNA processing</keyword>
<dbReference type="GO" id="GO:0052381">
    <property type="term" value="F:tRNA dimethylallyltransferase activity"/>
    <property type="evidence" value="ECO:0007669"/>
    <property type="project" value="UniProtKB-UniRule"/>
</dbReference>
<dbReference type="InterPro" id="IPR027417">
    <property type="entry name" value="P-loop_NTPase"/>
</dbReference>
<feature type="binding site" evidence="10">
    <location>
        <begin position="11"/>
        <end position="16"/>
    </location>
    <ligand>
        <name>substrate</name>
    </ligand>
</feature>
<feature type="region of interest" description="Interaction with substrate tRNA" evidence="10">
    <location>
        <begin position="34"/>
        <end position="37"/>
    </location>
</feature>
<keyword evidence="8 10" id="KW-0460">Magnesium</keyword>
<dbReference type="RefSeq" id="WP_056975180.1">
    <property type="nucleotide sequence ID" value="NZ_AYZL01000020.1"/>
</dbReference>
<dbReference type="OrthoDB" id="9776390at2"/>
<protein>
    <recommendedName>
        <fullName evidence="10">tRNA dimethylallyltransferase</fullName>
        <ecNumber evidence="10">2.5.1.75</ecNumber>
    </recommendedName>
    <alternativeName>
        <fullName evidence="10">Dimethylallyl diphosphate:tRNA dimethylallyltransferase</fullName>
        <shortName evidence="10">DMAPP:tRNA dimethylallyltransferase</shortName>
        <shortName evidence="10">DMATase</shortName>
    </alternativeName>
    <alternativeName>
        <fullName evidence="10">Isopentenyl-diphosphate:tRNA isopentenyltransferase</fullName>
        <shortName evidence="10">IPP transferase</shortName>
        <shortName evidence="10">IPPT</shortName>
        <shortName evidence="10">IPTase</shortName>
    </alternativeName>
</protein>
<dbReference type="SUPFAM" id="SSF52540">
    <property type="entry name" value="P-loop containing nucleoside triphosphate hydrolases"/>
    <property type="match status" value="2"/>
</dbReference>
<keyword evidence="4 10" id="KW-0808">Transferase</keyword>
<comment type="cofactor">
    <cofactor evidence="1 10">
        <name>Mg(2+)</name>
        <dbReference type="ChEBI" id="CHEBI:18420"/>
    </cofactor>
</comment>
<dbReference type="GO" id="GO:0006400">
    <property type="term" value="P:tRNA modification"/>
    <property type="evidence" value="ECO:0007669"/>
    <property type="project" value="TreeGrafter"/>
</dbReference>
<evidence type="ECO:0000256" key="12">
    <source>
        <dbReference type="RuleBase" id="RU003784"/>
    </source>
</evidence>
<dbReference type="HAMAP" id="MF_00185">
    <property type="entry name" value="IPP_trans"/>
    <property type="match status" value="1"/>
</dbReference>
<dbReference type="EMBL" id="AYZL01000020">
    <property type="protein sequence ID" value="KRN03870.1"/>
    <property type="molecule type" value="Genomic_DNA"/>
</dbReference>
<comment type="catalytic activity">
    <reaction evidence="9 10 11">
        <text>adenosine(37) in tRNA + dimethylallyl diphosphate = N(6)-dimethylallyladenosine(37) in tRNA + diphosphate</text>
        <dbReference type="Rhea" id="RHEA:26482"/>
        <dbReference type="Rhea" id="RHEA-COMP:10162"/>
        <dbReference type="Rhea" id="RHEA-COMP:10375"/>
        <dbReference type="ChEBI" id="CHEBI:33019"/>
        <dbReference type="ChEBI" id="CHEBI:57623"/>
        <dbReference type="ChEBI" id="CHEBI:74411"/>
        <dbReference type="ChEBI" id="CHEBI:74415"/>
        <dbReference type="EC" id="2.5.1.75"/>
    </reaction>
</comment>
<organism evidence="14 15">
    <name type="scientific">Holzapfeliella floricola DSM 23037 = JCM 16512</name>
    <dbReference type="NCBI Taxonomy" id="1423744"/>
    <lineage>
        <taxon>Bacteria</taxon>
        <taxon>Bacillati</taxon>
        <taxon>Bacillota</taxon>
        <taxon>Bacilli</taxon>
        <taxon>Lactobacillales</taxon>
        <taxon>Lactobacillaceae</taxon>
        <taxon>Holzapfeliella</taxon>
    </lineage>
</organism>
<evidence type="ECO:0000256" key="8">
    <source>
        <dbReference type="ARBA" id="ARBA00022842"/>
    </source>
</evidence>
<keyword evidence="7 10" id="KW-0067">ATP-binding</keyword>
<reference evidence="14 15" key="1">
    <citation type="journal article" date="2015" name="Genome Announc.">
        <title>Expanding the biotechnology potential of lactobacilli through comparative genomics of 213 strains and associated genera.</title>
        <authorList>
            <person name="Sun Z."/>
            <person name="Harris H.M."/>
            <person name="McCann A."/>
            <person name="Guo C."/>
            <person name="Argimon S."/>
            <person name="Zhang W."/>
            <person name="Yang X."/>
            <person name="Jeffery I.B."/>
            <person name="Cooney J.C."/>
            <person name="Kagawa T.F."/>
            <person name="Liu W."/>
            <person name="Song Y."/>
            <person name="Salvetti E."/>
            <person name="Wrobel A."/>
            <person name="Rasinkangas P."/>
            <person name="Parkhill J."/>
            <person name="Rea M.C."/>
            <person name="O'Sullivan O."/>
            <person name="Ritari J."/>
            <person name="Douillard F.P."/>
            <person name="Paul Ross R."/>
            <person name="Yang R."/>
            <person name="Briner A.E."/>
            <person name="Felis G.E."/>
            <person name="de Vos W.M."/>
            <person name="Barrangou R."/>
            <person name="Klaenhammer T.R."/>
            <person name="Caufield P.W."/>
            <person name="Cui Y."/>
            <person name="Zhang H."/>
            <person name="O'Toole P.W."/>
        </authorList>
    </citation>
    <scope>NUCLEOTIDE SEQUENCE [LARGE SCALE GENOMIC DNA]</scope>
    <source>
        <strain evidence="14 15">DSM 23037</strain>
    </source>
</reference>
<dbReference type="NCBIfam" id="TIGR00174">
    <property type="entry name" value="miaA"/>
    <property type="match status" value="1"/>
</dbReference>
<dbReference type="PANTHER" id="PTHR11088:SF60">
    <property type="entry name" value="TRNA DIMETHYLALLYLTRANSFERASE"/>
    <property type="match status" value="1"/>
</dbReference>
<keyword evidence="15" id="KW-1185">Reference proteome</keyword>
<evidence type="ECO:0000256" key="5">
    <source>
        <dbReference type="ARBA" id="ARBA00022694"/>
    </source>
</evidence>
<keyword evidence="6 10" id="KW-0547">Nucleotide-binding</keyword>
<evidence type="ECO:0000256" key="7">
    <source>
        <dbReference type="ARBA" id="ARBA00022840"/>
    </source>
</evidence>
<comment type="subunit">
    <text evidence="10">Monomer.</text>
</comment>
<dbReference type="Pfam" id="PF01715">
    <property type="entry name" value="IPPT"/>
    <property type="match status" value="1"/>
</dbReference>
<evidence type="ECO:0000313" key="14">
    <source>
        <dbReference type="EMBL" id="KRN03870.1"/>
    </source>
</evidence>
<comment type="similarity">
    <text evidence="3 10 13">Belongs to the IPP transferase family.</text>
</comment>
<dbReference type="STRING" id="1423744.FC86_GL000982"/>
<dbReference type="Gene3D" id="1.10.20.140">
    <property type="match status" value="1"/>
</dbReference>
<dbReference type="PANTHER" id="PTHR11088">
    <property type="entry name" value="TRNA DIMETHYLALLYLTRANSFERASE"/>
    <property type="match status" value="1"/>
</dbReference>
<name>A0A0R2DII8_9LACO</name>
<feature type="site" description="Interaction with substrate tRNA" evidence="10">
    <location>
        <position position="100"/>
    </location>
</feature>
<comment type="caution">
    <text evidence="10">Lacks conserved residue(s) required for the propagation of feature annotation.</text>
</comment>
<proteinExistence type="inferred from homology"/>
<dbReference type="EC" id="2.5.1.75" evidence="10"/>
<dbReference type="Proteomes" id="UP000051378">
    <property type="component" value="Unassembled WGS sequence"/>
</dbReference>
<dbReference type="Gene3D" id="3.40.50.300">
    <property type="entry name" value="P-loop containing nucleotide triphosphate hydrolases"/>
    <property type="match status" value="1"/>
</dbReference>
<evidence type="ECO:0000256" key="3">
    <source>
        <dbReference type="ARBA" id="ARBA00005842"/>
    </source>
</evidence>
<evidence type="ECO:0000256" key="11">
    <source>
        <dbReference type="RuleBase" id="RU003783"/>
    </source>
</evidence>
<evidence type="ECO:0000256" key="6">
    <source>
        <dbReference type="ARBA" id="ARBA00022741"/>
    </source>
</evidence>
<comment type="caution">
    <text evidence="14">The sequence shown here is derived from an EMBL/GenBank/DDBJ whole genome shotgun (WGS) entry which is preliminary data.</text>
</comment>
<evidence type="ECO:0000256" key="13">
    <source>
        <dbReference type="RuleBase" id="RU003785"/>
    </source>
</evidence>
<dbReference type="GO" id="GO:0005524">
    <property type="term" value="F:ATP binding"/>
    <property type="evidence" value="ECO:0007669"/>
    <property type="project" value="UniProtKB-UniRule"/>
</dbReference>
<dbReference type="PATRIC" id="fig|1423744.4.peg.1008"/>
<accession>A0A0R2DII8</accession>
<dbReference type="AlphaFoldDB" id="A0A0R2DII8"/>
<evidence type="ECO:0000256" key="2">
    <source>
        <dbReference type="ARBA" id="ARBA00003213"/>
    </source>
</evidence>
<evidence type="ECO:0000256" key="4">
    <source>
        <dbReference type="ARBA" id="ARBA00022679"/>
    </source>
</evidence>
<comment type="function">
    <text evidence="2 10 12">Catalyzes the transfer of a dimethylallyl group onto the adenine at position 37 in tRNAs that read codons beginning with uridine, leading to the formation of N6-(dimethylallyl)adenosine (i(6)A).</text>
</comment>
<evidence type="ECO:0000256" key="10">
    <source>
        <dbReference type="HAMAP-Rule" id="MF_00185"/>
    </source>
</evidence>
<dbReference type="InterPro" id="IPR018022">
    <property type="entry name" value="IPT"/>
</dbReference>
<feature type="binding site" evidence="10">
    <location>
        <begin position="9"/>
        <end position="16"/>
    </location>
    <ligand>
        <name>ATP</name>
        <dbReference type="ChEBI" id="CHEBI:30616"/>
    </ligand>
</feature>
<dbReference type="InterPro" id="IPR039657">
    <property type="entry name" value="Dimethylallyltransferase"/>
</dbReference>
<gene>
    <name evidence="10" type="primary">miaA</name>
    <name evidence="14" type="ORF">FC86_GL000982</name>
</gene>